<name>A0ABT2UK38_9BACL</name>
<dbReference type="InterPro" id="IPR013022">
    <property type="entry name" value="Xyl_isomerase-like_TIM-brl"/>
</dbReference>
<proteinExistence type="predicted"/>
<dbReference type="InterPro" id="IPR036237">
    <property type="entry name" value="Xyl_isomerase-like_sf"/>
</dbReference>
<evidence type="ECO:0000259" key="1">
    <source>
        <dbReference type="Pfam" id="PF01261"/>
    </source>
</evidence>
<keyword evidence="2" id="KW-0413">Isomerase</keyword>
<gene>
    <name evidence="2" type="ORF">OB236_23110</name>
</gene>
<sequence>MKFGMPTLVQYTSIAENVQLCKKLGLDFIELNMNLPICIPENLSFSEIRTYQEQYGVEFTIHLPEELDVSSYHPSIRKGHLERCRQAMEWAHLSGIQTLNMHMNNGIYFTLPQTKVWINEQYETNFRELLQDSYAEFYQIAAAYDVALCIENTGNFQLPYIRKALDQLSAFDNFYLTWDVGHDAKAGFAEESFFAHYNNRIHHMHLHDYNGKSDHQALYTGIVPINDRLEFARTHDCSVVIEVKTSDSLAQSVASLRGNGFL</sequence>
<dbReference type="InterPro" id="IPR050312">
    <property type="entry name" value="IolE/XylAMocC-like"/>
</dbReference>
<evidence type="ECO:0000313" key="2">
    <source>
        <dbReference type="EMBL" id="MCU6795001.1"/>
    </source>
</evidence>
<comment type="caution">
    <text evidence="2">The sequence shown here is derived from an EMBL/GenBank/DDBJ whole genome shotgun (WGS) entry which is preliminary data.</text>
</comment>
<dbReference type="EMBL" id="JAOQIO010000089">
    <property type="protein sequence ID" value="MCU6795001.1"/>
    <property type="molecule type" value="Genomic_DNA"/>
</dbReference>
<dbReference type="SUPFAM" id="SSF51658">
    <property type="entry name" value="Xylose isomerase-like"/>
    <property type="match status" value="1"/>
</dbReference>
<reference evidence="2 3" key="1">
    <citation type="submission" date="2022-09" db="EMBL/GenBank/DDBJ databases">
        <authorList>
            <person name="Han X.L."/>
            <person name="Wang Q."/>
            <person name="Lu T."/>
        </authorList>
    </citation>
    <scope>NUCLEOTIDE SEQUENCE [LARGE SCALE GENOMIC DNA]</scope>
    <source>
        <strain evidence="2 3">WQ 127069</strain>
    </source>
</reference>
<dbReference type="PANTHER" id="PTHR12110">
    <property type="entry name" value="HYDROXYPYRUVATE ISOMERASE"/>
    <property type="match status" value="1"/>
</dbReference>
<dbReference type="GO" id="GO:0016853">
    <property type="term" value="F:isomerase activity"/>
    <property type="evidence" value="ECO:0007669"/>
    <property type="project" value="UniProtKB-KW"/>
</dbReference>
<accession>A0ABT2UK38</accession>
<keyword evidence="3" id="KW-1185">Reference proteome</keyword>
<dbReference type="Pfam" id="PF01261">
    <property type="entry name" value="AP_endonuc_2"/>
    <property type="match status" value="1"/>
</dbReference>
<dbReference type="Proteomes" id="UP001652445">
    <property type="component" value="Unassembled WGS sequence"/>
</dbReference>
<evidence type="ECO:0000313" key="3">
    <source>
        <dbReference type="Proteomes" id="UP001652445"/>
    </source>
</evidence>
<feature type="domain" description="Xylose isomerase-like TIM barrel" evidence="1">
    <location>
        <begin position="18"/>
        <end position="244"/>
    </location>
</feature>
<protein>
    <submittedName>
        <fullName evidence="2">Sugar phosphate isomerase/epimerase</fullName>
    </submittedName>
</protein>
<organism evidence="2 3">
    <name type="scientific">Paenibacillus baimaensis</name>
    <dbReference type="NCBI Taxonomy" id="2982185"/>
    <lineage>
        <taxon>Bacteria</taxon>
        <taxon>Bacillati</taxon>
        <taxon>Bacillota</taxon>
        <taxon>Bacilli</taxon>
        <taxon>Bacillales</taxon>
        <taxon>Paenibacillaceae</taxon>
        <taxon>Paenibacillus</taxon>
    </lineage>
</organism>
<dbReference type="RefSeq" id="WP_262686056.1">
    <property type="nucleotide sequence ID" value="NZ_JAOQIO010000089.1"/>
</dbReference>
<dbReference type="Gene3D" id="3.20.20.150">
    <property type="entry name" value="Divalent-metal-dependent TIM barrel enzymes"/>
    <property type="match status" value="1"/>
</dbReference>